<dbReference type="Gene3D" id="2.40.50.140">
    <property type="entry name" value="Nucleic acid-binding proteins"/>
    <property type="match status" value="1"/>
</dbReference>
<dbReference type="SUPFAM" id="SSF50249">
    <property type="entry name" value="Nucleic acid-binding proteins"/>
    <property type="match status" value="1"/>
</dbReference>
<dbReference type="AlphaFoldDB" id="A0A6L2KLE7"/>
<reference evidence="2" key="1">
    <citation type="journal article" date="2019" name="Sci. Rep.">
        <title>Draft genome of Tanacetum cinerariifolium, the natural source of mosquito coil.</title>
        <authorList>
            <person name="Yamashiro T."/>
            <person name="Shiraishi A."/>
            <person name="Satake H."/>
            <person name="Nakayama K."/>
        </authorList>
    </citation>
    <scope>NUCLEOTIDE SEQUENCE</scope>
</reference>
<accession>A0A6L2KLE7</accession>
<dbReference type="EMBL" id="BKCJ010002686">
    <property type="protein sequence ID" value="GEU50241.1"/>
    <property type="molecule type" value="Genomic_DNA"/>
</dbReference>
<protein>
    <recommendedName>
        <fullName evidence="1">Replication factor A C-terminal domain-containing protein</fullName>
    </recommendedName>
</protein>
<gene>
    <name evidence="2" type="ORF">Tci_022219</name>
</gene>
<organism evidence="2">
    <name type="scientific">Tanacetum cinerariifolium</name>
    <name type="common">Dalmatian daisy</name>
    <name type="synonym">Chrysanthemum cinerariifolium</name>
    <dbReference type="NCBI Taxonomy" id="118510"/>
    <lineage>
        <taxon>Eukaryota</taxon>
        <taxon>Viridiplantae</taxon>
        <taxon>Streptophyta</taxon>
        <taxon>Embryophyta</taxon>
        <taxon>Tracheophyta</taxon>
        <taxon>Spermatophyta</taxon>
        <taxon>Magnoliopsida</taxon>
        <taxon>eudicotyledons</taxon>
        <taxon>Gunneridae</taxon>
        <taxon>Pentapetalae</taxon>
        <taxon>asterids</taxon>
        <taxon>campanulids</taxon>
        <taxon>Asterales</taxon>
        <taxon>Asteraceae</taxon>
        <taxon>Asteroideae</taxon>
        <taxon>Anthemideae</taxon>
        <taxon>Anthemidinae</taxon>
        <taxon>Tanacetum</taxon>
    </lineage>
</organism>
<feature type="domain" description="Replication factor A C-terminal" evidence="1">
    <location>
        <begin position="159"/>
        <end position="275"/>
    </location>
</feature>
<dbReference type="InterPro" id="IPR012340">
    <property type="entry name" value="NA-bd_OB-fold"/>
</dbReference>
<dbReference type="Pfam" id="PF08646">
    <property type="entry name" value="Rep_fac-A_C"/>
    <property type="match status" value="1"/>
</dbReference>
<name>A0A6L2KLE7_TANCI</name>
<proteinExistence type="predicted"/>
<sequence length="350" mass="39245">MSAVDRRLTLDESALIKEVKSDSPLFLDELQECHIRKDDAFMLEFNGATSDRKSLAKGAGFVRHPVQLVELDSVELTENKYMIDVVGYIANVGRSIRQRTGSRTLDFYLANERSSTQIFDDPNILALKELGSEIRPNRLCQWTLVSQGRALLKTSCCGRATVKMKTQNGWNFPTCGGENCKKGVGRKLGGWLCDACEKAVEYPVLRYMLKLGIFDATAHVVVVMFDETAYELVKCSADSLAQSNDEYLDDTSGLPAALVNIIGTTHTLELKSHTYYEHGTFKRFTCWNLIPPEEAVATSLKATEGKTPISLELEDSDADSLPIQVGRKKNQRDYISNEKDIRIRWNKKTV</sequence>
<evidence type="ECO:0000313" key="2">
    <source>
        <dbReference type="EMBL" id="GEU50241.1"/>
    </source>
</evidence>
<comment type="caution">
    <text evidence="2">The sequence shown here is derived from an EMBL/GenBank/DDBJ whole genome shotgun (WGS) entry which is preliminary data.</text>
</comment>
<evidence type="ECO:0000259" key="1">
    <source>
        <dbReference type="Pfam" id="PF08646"/>
    </source>
</evidence>
<dbReference type="InterPro" id="IPR013955">
    <property type="entry name" value="Rep_factor-A_C"/>
</dbReference>